<dbReference type="CDD" id="cd05471">
    <property type="entry name" value="pepsin_like"/>
    <property type="match status" value="1"/>
</dbReference>
<evidence type="ECO:0000313" key="6">
    <source>
        <dbReference type="Proteomes" id="UP000266673"/>
    </source>
</evidence>
<dbReference type="Proteomes" id="UP000266673">
    <property type="component" value="Unassembled WGS sequence"/>
</dbReference>
<dbReference type="SUPFAM" id="SSF50630">
    <property type="entry name" value="Acid proteases"/>
    <property type="match status" value="1"/>
</dbReference>
<dbReference type="GO" id="GO:0006508">
    <property type="term" value="P:proteolysis"/>
    <property type="evidence" value="ECO:0007669"/>
    <property type="project" value="InterPro"/>
</dbReference>
<feature type="disulfide bond" evidence="2">
    <location>
        <begin position="90"/>
        <end position="95"/>
    </location>
</feature>
<dbReference type="PROSITE" id="PS51767">
    <property type="entry name" value="PEPTIDASE_A1"/>
    <property type="match status" value="1"/>
</dbReference>
<keyword evidence="2" id="KW-1015">Disulfide bond</keyword>
<organism evidence="5 6">
    <name type="scientific">Gigaspora rosea</name>
    <dbReference type="NCBI Taxonomy" id="44941"/>
    <lineage>
        <taxon>Eukaryota</taxon>
        <taxon>Fungi</taxon>
        <taxon>Fungi incertae sedis</taxon>
        <taxon>Mucoromycota</taxon>
        <taxon>Glomeromycotina</taxon>
        <taxon>Glomeromycetes</taxon>
        <taxon>Diversisporales</taxon>
        <taxon>Gigasporaceae</taxon>
        <taxon>Gigaspora</taxon>
    </lineage>
</organism>
<evidence type="ECO:0000256" key="1">
    <source>
        <dbReference type="ARBA" id="ARBA00007447"/>
    </source>
</evidence>
<dbReference type="GO" id="GO:0004190">
    <property type="term" value="F:aspartic-type endopeptidase activity"/>
    <property type="evidence" value="ECO:0007669"/>
    <property type="project" value="InterPro"/>
</dbReference>
<dbReference type="OrthoDB" id="2747330at2759"/>
<evidence type="ECO:0000256" key="3">
    <source>
        <dbReference type="SAM" id="SignalP"/>
    </source>
</evidence>
<dbReference type="EMBL" id="QKWP01000113">
    <property type="protein sequence ID" value="RIB27020.1"/>
    <property type="molecule type" value="Genomic_DNA"/>
</dbReference>
<comment type="caution">
    <text evidence="5">The sequence shown here is derived from an EMBL/GenBank/DDBJ whole genome shotgun (WGS) entry which is preliminary data.</text>
</comment>
<dbReference type="InterPro" id="IPR033121">
    <property type="entry name" value="PEPTIDASE_A1"/>
</dbReference>
<gene>
    <name evidence="5" type="ORF">C2G38_1996728</name>
</gene>
<dbReference type="InterPro" id="IPR034164">
    <property type="entry name" value="Pepsin-like_dom"/>
</dbReference>
<sequence>MRALHIFTFAIAIFLYVDALPYDKPKVHTIPLKLRSITRRRLSKRAIGSMPLKHDKGYCGQITFGTGTPQNFDILFDTGSGALFVMGKNCGTPACNNKPKYDPDVDGSFNLTGKDEFEIGYDDYTEINGDSGKTTIVIAGISVEAQEFGVAYDVSDEFDHPCEGVMGTELIDLSGMQQTTPITNLINNKQLDKPQFSFLLGREADQSPRSELTIGGSNPDRYHADTLTFVQLVDDNNGQWEIPIDDLAINGEGTDLKGRTGFIHTGSELIIMPPDDAHDFYNNIDDAEDNGDGTYKLNCGDKYEVALVFNNVTWKIDPRDFTVKLAEDKCIGAIIYDNDSIVPEKSWFIGSVFLRNVYTIFDQGNCQVGFAKLA</sequence>
<feature type="chain" id="PRO_5017468349" evidence="3">
    <location>
        <begin position="20"/>
        <end position="374"/>
    </location>
</feature>
<dbReference type="PANTHER" id="PTHR47966:SF75">
    <property type="entry name" value="ENDOPEPTIDASE (CTSD), PUTATIVE (AFU_ORTHOLOGUE AFUA_4G07040)-RELATED"/>
    <property type="match status" value="1"/>
</dbReference>
<dbReference type="PRINTS" id="PR00792">
    <property type="entry name" value="PEPSIN"/>
</dbReference>
<name>A0A397VWN8_9GLOM</name>
<dbReference type="Pfam" id="PF00026">
    <property type="entry name" value="Asp"/>
    <property type="match status" value="1"/>
</dbReference>
<feature type="domain" description="Peptidase A1" evidence="4">
    <location>
        <begin position="58"/>
        <end position="371"/>
    </location>
</feature>
<dbReference type="InterPro" id="IPR001461">
    <property type="entry name" value="Aspartic_peptidase_A1"/>
</dbReference>
<evidence type="ECO:0000259" key="4">
    <source>
        <dbReference type="PROSITE" id="PS51767"/>
    </source>
</evidence>
<proteinExistence type="inferred from homology"/>
<protein>
    <submittedName>
        <fullName evidence="5">Aspartic peptidase domain-containing protein</fullName>
    </submittedName>
</protein>
<dbReference type="InterPro" id="IPR021109">
    <property type="entry name" value="Peptidase_aspartic_dom_sf"/>
</dbReference>
<dbReference type="Gene3D" id="2.40.70.10">
    <property type="entry name" value="Acid Proteases"/>
    <property type="match status" value="2"/>
</dbReference>
<evidence type="ECO:0000313" key="5">
    <source>
        <dbReference type="EMBL" id="RIB27020.1"/>
    </source>
</evidence>
<dbReference type="STRING" id="44941.A0A397VWN8"/>
<evidence type="ECO:0000256" key="2">
    <source>
        <dbReference type="PIRSR" id="PIRSR601461-2"/>
    </source>
</evidence>
<keyword evidence="3" id="KW-0732">Signal</keyword>
<dbReference type="PANTHER" id="PTHR47966">
    <property type="entry name" value="BETA-SITE APP-CLEAVING ENZYME, ISOFORM A-RELATED"/>
    <property type="match status" value="1"/>
</dbReference>
<comment type="similarity">
    <text evidence="1">Belongs to the peptidase A1 family.</text>
</comment>
<keyword evidence="6" id="KW-1185">Reference proteome</keyword>
<reference evidence="5 6" key="1">
    <citation type="submission" date="2018-06" db="EMBL/GenBank/DDBJ databases">
        <title>Comparative genomics reveals the genomic features of Rhizophagus irregularis, R. cerebriforme, R. diaphanum and Gigaspora rosea, and their symbiotic lifestyle signature.</title>
        <authorList>
            <person name="Morin E."/>
            <person name="San Clemente H."/>
            <person name="Chen E.C.H."/>
            <person name="De La Providencia I."/>
            <person name="Hainaut M."/>
            <person name="Kuo A."/>
            <person name="Kohler A."/>
            <person name="Murat C."/>
            <person name="Tang N."/>
            <person name="Roy S."/>
            <person name="Loubradou J."/>
            <person name="Henrissat B."/>
            <person name="Grigoriev I.V."/>
            <person name="Corradi N."/>
            <person name="Roux C."/>
            <person name="Martin F.M."/>
        </authorList>
    </citation>
    <scope>NUCLEOTIDE SEQUENCE [LARGE SCALE GENOMIC DNA]</scope>
    <source>
        <strain evidence="5 6">DAOM 194757</strain>
    </source>
</reference>
<feature type="disulfide bond" evidence="2">
    <location>
        <begin position="299"/>
        <end position="330"/>
    </location>
</feature>
<accession>A0A397VWN8</accession>
<dbReference type="AlphaFoldDB" id="A0A397VWN8"/>
<feature type="signal peptide" evidence="3">
    <location>
        <begin position="1"/>
        <end position="19"/>
    </location>
</feature>